<evidence type="ECO:0000256" key="7">
    <source>
        <dbReference type="SAM" id="Phobius"/>
    </source>
</evidence>
<dbReference type="GO" id="GO:0046872">
    <property type="term" value="F:metal ion binding"/>
    <property type="evidence" value="ECO:0007669"/>
    <property type="project" value="UniProtKB-KW"/>
</dbReference>
<feature type="transmembrane region" description="Helical" evidence="7">
    <location>
        <begin position="270"/>
        <end position="292"/>
    </location>
</feature>
<feature type="chain" id="PRO_5030623789" evidence="8">
    <location>
        <begin position="27"/>
        <end position="309"/>
    </location>
</feature>
<reference evidence="10 11" key="1">
    <citation type="journal article" date="2011" name="Stand. Genomic Sci.">
        <title>Complete genome sequence of Desulfobulbus propionicus type strain (1pr3).</title>
        <authorList>
            <person name="Pagani I."/>
            <person name="Lapidus A."/>
            <person name="Nolan M."/>
            <person name="Lucas S."/>
            <person name="Hammon N."/>
            <person name="Deshpande S."/>
            <person name="Cheng J.F."/>
            <person name="Chertkov O."/>
            <person name="Davenport K."/>
            <person name="Tapia R."/>
            <person name="Han C."/>
            <person name="Goodwin L."/>
            <person name="Pitluck S."/>
            <person name="Liolios K."/>
            <person name="Mavromatis K."/>
            <person name="Ivanova N."/>
            <person name="Mikhailova N."/>
            <person name="Pati A."/>
            <person name="Chen A."/>
            <person name="Palaniappan K."/>
            <person name="Land M."/>
            <person name="Hauser L."/>
            <person name="Chang Y.J."/>
            <person name="Jeffries C.D."/>
            <person name="Detter J.C."/>
            <person name="Brambilla E."/>
            <person name="Kannan K.P."/>
            <person name="Djao O.D."/>
            <person name="Rohde M."/>
            <person name="Pukall R."/>
            <person name="Spring S."/>
            <person name="Goker M."/>
            <person name="Sikorski J."/>
            <person name="Woyke T."/>
            <person name="Bristow J."/>
            <person name="Eisen J.A."/>
            <person name="Markowitz V."/>
            <person name="Hugenholtz P."/>
            <person name="Kyrpides N.C."/>
            <person name="Klenk H.P."/>
        </authorList>
    </citation>
    <scope>NUCLEOTIDE SEQUENCE [LARGE SCALE GENOMIC DNA]</scope>
    <source>
        <strain evidence="11">ATCC 33891 / DSM 2032 / 1pr3</strain>
    </source>
</reference>
<protein>
    <submittedName>
        <fullName evidence="10">4Fe-4S ferredoxin iron-sulfur binding domain protein</fullName>
    </submittedName>
</protein>
<evidence type="ECO:0000256" key="2">
    <source>
        <dbReference type="ARBA" id="ARBA00022485"/>
    </source>
</evidence>
<evidence type="ECO:0000256" key="3">
    <source>
        <dbReference type="ARBA" id="ARBA00022723"/>
    </source>
</evidence>
<keyword evidence="11" id="KW-1185">Reference proteome</keyword>
<evidence type="ECO:0000313" key="10">
    <source>
        <dbReference type="EMBL" id="ADW16802.1"/>
    </source>
</evidence>
<dbReference type="PROSITE" id="PS00198">
    <property type="entry name" value="4FE4S_FER_1"/>
    <property type="match status" value="1"/>
</dbReference>
<dbReference type="Pfam" id="PF13247">
    <property type="entry name" value="Fer4_11"/>
    <property type="match status" value="1"/>
</dbReference>
<evidence type="ECO:0000259" key="9">
    <source>
        <dbReference type="PROSITE" id="PS51379"/>
    </source>
</evidence>
<keyword evidence="8" id="KW-0732">Signal</keyword>
<dbReference type="RefSeq" id="WP_015723347.1">
    <property type="nucleotide sequence ID" value="NC_014972.1"/>
</dbReference>
<dbReference type="InterPro" id="IPR006311">
    <property type="entry name" value="TAT_signal"/>
</dbReference>
<keyword evidence="4" id="KW-0677">Repeat</keyword>
<dbReference type="SUPFAM" id="SSF54862">
    <property type="entry name" value="4Fe-4S ferredoxins"/>
    <property type="match status" value="1"/>
</dbReference>
<dbReference type="PROSITE" id="PS51379">
    <property type="entry name" value="4FE4S_FER_2"/>
    <property type="match status" value="2"/>
</dbReference>
<organism evidence="10 11">
    <name type="scientific">Desulfobulbus propionicus (strain ATCC 33891 / DSM 2032 / VKM B-1956 / 1pr3)</name>
    <dbReference type="NCBI Taxonomy" id="577650"/>
    <lineage>
        <taxon>Bacteria</taxon>
        <taxon>Pseudomonadati</taxon>
        <taxon>Thermodesulfobacteriota</taxon>
        <taxon>Desulfobulbia</taxon>
        <taxon>Desulfobulbales</taxon>
        <taxon>Desulfobulbaceae</taxon>
        <taxon>Desulfobulbus</taxon>
    </lineage>
</organism>
<keyword evidence="5" id="KW-0408">Iron</keyword>
<dbReference type="PROSITE" id="PS51318">
    <property type="entry name" value="TAT"/>
    <property type="match status" value="1"/>
</dbReference>
<evidence type="ECO:0000256" key="4">
    <source>
        <dbReference type="ARBA" id="ARBA00022737"/>
    </source>
</evidence>
<dbReference type="GO" id="GO:0030313">
    <property type="term" value="C:cell envelope"/>
    <property type="evidence" value="ECO:0007669"/>
    <property type="project" value="UniProtKB-SubCell"/>
</dbReference>
<dbReference type="PANTHER" id="PTHR43545">
    <property type="entry name" value="FORMATE DEHYDROGENASE, NITRATE-INDUCIBLE, IRON-SULFUR SUBUNIT"/>
    <property type="match status" value="1"/>
</dbReference>
<keyword evidence="7" id="KW-0472">Membrane</keyword>
<feature type="signal peptide" evidence="8">
    <location>
        <begin position="1"/>
        <end position="26"/>
    </location>
</feature>
<dbReference type="CDD" id="cd10561">
    <property type="entry name" value="HybA_like"/>
    <property type="match status" value="1"/>
</dbReference>
<dbReference type="AlphaFoldDB" id="A0A7U3YK04"/>
<dbReference type="EMBL" id="CP002364">
    <property type="protein sequence ID" value="ADW16802.1"/>
    <property type="molecule type" value="Genomic_DNA"/>
</dbReference>
<dbReference type="PANTHER" id="PTHR43545:SF4">
    <property type="entry name" value="IRON-SULFUR PROTEIN"/>
    <property type="match status" value="1"/>
</dbReference>
<name>A0A7U3YK04_DESPD</name>
<feature type="domain" description="4Fe-4S ferredoxin-type" evidence="9">
    <location>
        <begin position="41"/>
        <end position="71"/>
    </location>
</feature>
<dbReference type="GO" id="GO:0051539">
    <property type="term" value="F:4 iron, 4 sulfur cluster binding"/>
    <property type="evidence" value="ECO:0007669"/>
    <property type="project" value="UniProtKB-KW"/>
</dbReference>
<feature type="domain" description="4Fe-4S ferredoxin-type" evidence="9">
    <location>
        <begin position="139"/>
        <end position="168"/>
    </location>
</feature>
<dbReference type="InterPro" id="IPR051555">
    <property type="entry name" value="FDH_Electron_Transfer_Unit"/>
</dbReference>
<evidence type="ECO:0000313" key="11">
    <source>
        <dbReference type="Proteomes" id="UP000006365"/>
    </source>
</evidence>
<dbReference type="Gene3D" id="3.30.70.20">
    <property type="match status" value="2"/>
</dbReference>
<dbReference type="InterPro" id="IPR017900">
    <property type="entry name" value="4Fe4S_Fe_S_CS"/>
</dbReference>
<keyword evidence="6" id="KW-0411">Iron-sulfur</keyword>
<evidence type="ECO:0000256" key="8">
    <source>
        <dbReference type="SAM" id="SignalP"/>
    </source>
</evidence>
<proteinExistence type="predicted"/>
<keyword evidence="7" id="KW-0812">Transmembrane</keyword>
<dbReference type="InterPro" id="IPR017896">
    <property type="entry name" value="4Fe4S_Fe-S-bd"/>
</dbReference>
<sequence>MKTLINRRRFLRGSLAASAAATVSLAKKTDAATFEGYPDAMGVLVDLSRCVGCRSCEAACNKEQHLPAPEKPFNDFSVFDELHHGQKRRTDETRYTVVNRYDIPGSEHPLFRKIQCNHCLEPACLTSCFVNAYTKTPEGAVVYDPSVCVGCRTCMIACPFYIPTFRYSSAFKPRIMKCVFCHDTRLTKGLPPACVEACPQEALTFGRRSDLVAMGTQRIRENPGAYVDHIYGEHEAGGTSWMYLSPAPFDQVGMDTSVPKEPILNYVKDFLSIVPMVLTIWPALFAGFNLLATRKDTMEQQKNNNEGEV</sequence>
<keyword evidence="7" id="KW-1133">Transmembrane helix</keyword>
<keyword evidence="3" id="KW-0479">Metal-binding</keyword>
<evidence type="ECO:0000256" key="1">
    <source>
        <dbReference type="ARBA" id="ARBA00004196"/>
    </source>
</evidence>
<comment type="subcellular location">
    <subcellularLocation>
        <location evidence="1">Cell envelope</location>
    </subcellularLocation>
</comment>
<dbReference type="KEGG" id="dpr:Despr_0626"/>
<evidence type="ECO:0000256" key="5">
    <source>
        <dbReference type="ARBA" id="ARBA00023004"/>
    </source>
</evidence>
<dbReference type="Proteomes" id="UP000006365">
    <property type="component" value="Chromosome"/>
</dbReference>
<evidence type="ECO:0000256" key="6">
    <source>
        <dbReference type="ARBA" id="ARBA00023014"/>
    </source>
</evidence>
<gene>
    <name evidence="10" type="ordered locus">Despr_0626</name>
</gene>
<keyword evidence="2" id="KW-0004">4Fe-4S</keyword>
<accession>A0A7U3YK04</accession>